<feature type="transmembrane region" description="Helical" evidence="1">
    <location>
        <begin position="109"/>
        <end position="133"/>
    </location>
</feature>
<sequence length="143" mass="15307">MDGIELMRKQNWKLRGAMAAGVGAAGGLVSVGSLIGFGNMVTRHLEAPVFVVAAVFSAGLAGFLLGPLMGREGWRGVVVSFVAFLMATVLAAYLAGFMALPLYNLGLVTLWLTLHFLTPFALLWIALCAGLHWSAGRLRRRFT</sequence>
<proteinExistence type="predicted"/>
<organism evidence="2 3">
    <name type="scientific">Lentibacter algarum</name>
    <dbReference type="NCBI Taxonomy" id="576131"/>
    <lineage>
        <taxon>Bacteria</taxon>
        <taxon>Pseudomonadati</taxon>
        <taxon>Pseudomonadota</taxon>
        <taxon>Alphaproteobacteria</taxon>
        <taxon>Rhodobacterales</taxon>
        <taxon>Roseobacteraceae</taxon>
        <taxon>Lentibacter</taxon>
    </lineage>
</organism>
<evidence type="ECO:0000313" key="3">
    <source>
        <dbReference type="Proteomes" id="UP000199026"/>
    </source>
</evidence>
<dbReference type="GeneID" id="78124422"/>
<reference evidence="2 3" key="1">
    <citation type="submission" date="2016-10" db="EMBL/GenBank/DDBJ databases">
        <authorList>
            <person name="de Groot N.N."/>
        </authorList>
    </citation>
    <scope>NUCLEOTIDE SEQUENCE [LARGE SCALE GENOMIC DNA]</scope>
    <source>
        <strain evidence="2 3">DSM 24677</strain>
    </source>
</reference>
<dbReference type="AlphaFoldDB" id="A0A1H3K6X4"/>
<feature type="transmembrane region" description="Helical" evidence="1">
    <location>
        <begin position="47"/>
        <end position="65"/>
    </location>
</feature>
<dbReference type="RefSeq" id="WP_089890005.1">
    <property type="nucleotide sequence ID" value="NZ_CALJFH010000025.1"/>
</dbReference>
<protein>
    <submittedName>
        <fullName evidence="2">Uncharacterized protein</fullName>
    </submittedName>
</protein>
<keyword evidence="1" id="KW-0472">Membrane</keyword>
<feature type="transmembrane region" description="Helical" evidence="1">
    <location>
        <begin position="77"/>
        <end position="103"/>
    </location>
</feature>
<accession>A0A1H3K6X4</accession>
<name>A0A1H3K6X4_9RHOB</name>
<gene>
    <name evidence="2" type="ORF">SAMN05444486_102350</name>
</gene>
<dbReference type="EMBL" id="FNPR01000002">
    <property type="protein sequence ID" value="SDY47368.1"/>
    <property type="molecule type" value="Genomic_DNA"/>
</dbReference>
<feature type="transmembrane region" description="Helical" evidence="1">
    <location>
        <begin position="12"/>
        <end position="35"/>
    </location>
</feature>
<keyword evidence="1" id="KW-0812">Transmembrane</keyword>
<keyword evidence="3" id="KW-1185">Reference proteome</keyword>
<dbReference type="Proteomes" id="UP000199026">
    <property type="component" value="Unassembled WGS sequence"/>
</dbReference>
<keyword evidence="1" id="KW-1133">Transmembrane helix</keyword>
<evidence type="ECO:0000256" key="1">
    <source>
        <dbReference type="SAM" id="Phobius"/>
    </source>
</evidence>
<evidence type="ECO:0000313" key="2">
    <source>
        <dbReference type="EMBL" id="SDY47368.1"/>
    </source>
</evidence>